<dbReference type="AlphaFoldDB" id="A0A0F9N1A9"/>
<organism evidence="1">
    <name type="scientific">marine sediment metagenome</name>
    <dbReference type="NCBI Taxonomy" id="412755"/>
    <lineage>
        <taxon>unclassified sequences</taxon>
        <taxon>metagenomes</taxon>
        <taxon>ecological metagenomes</taxon>
    </lineage>
</organism>
<reference evidence="1" key="1">
    <citation type="journal article" date="2015" name="Nature">
        <title>Complex archaea that bridge the gap between prokaryotes and eukaryotes.</title>
        <authorList>
            <person name="Spang A."/>
            <person name="Saw J.H."/>
            <person name="Jorgensen S.L."/>
            <person name="Zaremba-Niedzwiedzka K."/>
            <person name="Martijn J."/>
            <person name="Lind A.E."/>
            <person name="van Eijk R."/>
            <person name="Schleper C."/>
            <person name="Guy L."/>
            <person name="Ettema T.J."/>
        </authorList>
    </citation>
    <scope>NUCLEOTIDE SEQUENCE</scope>
</reference>
<protein>
    <submittedName>
        <fullName evidence="1">Uncharacterized protein</fullName>
    </submittedName>
</protein>
<evidence type="ECO:0000313" key="1">
    <source>
        <dbReference type="EMBL" id="KKM82635.1"/>
    </source>
</evidence>
<gene>
    <name evidence="1" type="ORF">LCGC14_1317640</name>
</gene>
<sequence length="60" mass="6613">MTDPRYRPQGPDQDATEDAVTMCNVCEARPMVPGPRGYCQECADQADAGYKPGHDHELAF</sequence>
<dbReference type="EMBL" id="LAZR01007833">
    <property type="protein sequence ID" value="KKM82635.1"/>
    <property type="molecule type" value="Genomic_DNA"/>
</dbReference>
<proteinExistence type="predicted"/>
<comment type="caution">
    <text evidence="1">The sequence shown here is derived from an EMBL/GenBank/DDBJ whole genome shotgun (WGS) entry which is preliminary data.</text>
</comment>
<name>A0A0F9N1A9_9ZZZZ</name>
<accession>A0A0F9N1A9</accession>